<evidence type="ECO:0000256" key="2">
    <source>
        <dbReference type="ARBA" id="ARBA00022690"/>
    </source>
</evidence>
<dbReference type="eggNOG" id="ENOG502SC50">
    <property type="taxonomic scope" value="Eukaryota"/>
</dbReference>
<proteinExistence type="inferred from homology"/>
<dbReference type="OMA" id="YEAKIWI"/>
<dbReference type="EMBL" id="CM000881">
    <property type="protein sequence ID" value="KQK10205.1"/>
    <property type="molecule type" value="Genomic_DNA"/>
</dbReference>
<keyword evidence="5" id="KW-0732">Signal</keyword>
<dbReference type="Gramene" id="KQK10205">
    <property type="protein sequence ID" value="KQK10205"/>
    <property type="gene ID" value="BRADI_2g52670v3"/>
</dbReference>
<dbReference type="STRING" id="15368.I1HSK6"/>
<dbReference type="MEROPS" id="I25.052"/>
<keyword evidence="4" id="KW-0611">Plant defense</keyword>
<dbReference type="GO" id="GO:0006952">
    <property type="term" value="P:defense response"/>
    <property type="evidence" value="ECO:0007669"/>
    <property type="project" value="UniProtKB-KW"/>
</dbReference>
<evidence type="ECO:0000259" key="6">
    <source>
        <dbReference type="SMART" id="SM00043"/>
    </source>
</evidence>
<dbReference type="SMART" id="SM00043">
    <property type="entry name" value="CY"/>
    <property type="match status" value="1"/>
</dbReference>
<keyword evidence="3 5" id="KW-0789">Thiol protease inhibitor</keyword>
<dbReference type="HOGENOM" id="CLU_113093_1_1_1"/>
<name>I1HSK6_BRADI</name>
<evidence type="ECO:0000256" key="4">
    <source>
        <dbReference type="ARBA" id="ARBA00022821"/>
    </source>
</evidence>
<dbReference type="InterPro" id="IPR018073">
    <property type="entry name" value="Prot_inh_cystat_CS"/>
</dbReference>
<dbReference type="Proteomes" id="UP000008810">
    <property type="component" value="Chromosome 2"/>
</dbReference>
<feature type="signal peptide" evidence="5">
    <location>
        <begin position="1"/>
        <end position="25"/>
    </location>
</feature>
<feature type="domain" description="Cystatin" evidence="6">
    <location>
        <begin position="39"/>
        <end position="130"/>
    </location>
</feature>
<dbReference type="GO" id="GO:0004869">
    <property type="term" value="F:cysteine-type endopeptidase inhibitor activity"/>
    <property type="evidence" value="ECO:0000318"/>
    <property type="project" value="GO_Central"/>
</dbReference>
<dbReference type="CDD" id="cd00042">
    <property type="entry name" value="CY"/>
    <property type="match status" value="1"/>
</dbReference>
<dbReference type="EnsemblPlants" id="KQK10204">
    <property type="protein sequence ID" value="KQK10204"/>
    <property type="gene ID" value="BRADI_2g52670v3"/>
</dbReference>
<dbReference type="PANTHER" id="PTHR11413:SF114">
    <property type="entry name" value="CYSTEINE PROTEINASE INHIBITOR"/>
    <property type="match status" value="1"/>
</dbReference>
<dbReference type="SUPFAM" id="SSF54403">
    <property type="entry name" value="Cystatin/monellin"/>
    <property type="match status" value="1"/>
</dbReference>
<reference evidence="7 8" key="1">
    <citation type="journal article" date="2010" name="Nature">
        <title>Genome sequencing and analysis of the model grass Brachypodium distachyon.</title>
        <authorList>
            <consortium name="International Brachypodium Initiative"/>
        </authorList>
    </citation>
    <scope>NUCLEOTIDE SEQUENCE [LARGE SCALE GENOMIC DNA]</scope>
    <source>
        <strain evidence="7">Bd21</strain>
        <strain evidence="8">cv. Bd21</strain>
    </source>
</reference>
<dbReference type="InterPro" id="IPR046350">
    <property type="entry name" value="Cystatin_sf"/>
</dbReference>
<evidence type="ECO:0000256" key="5">
    <source>
        <dbReference type="RuleBase" id="RU362130"/>
    </source>
</evidence>
<dbReference type="PROSITE" id="PS00287">
    <property type="entry name" value="CYSTATIN"/>
    <property type="match status" value="1"/>
</dbReference>
<dbReference type="PANTHER" id="PTHR11413">
    <property type="entry name" value="CYSTATIN FAMILY MEMBER"/>
    <property type="match status" value="1"/>
</dbReference>
<reference evidence="7" key="2">
    <citation type="submission" date="2017-06" db="EMBL/GenBank/DDBJ databases">
        <title>WGS assembly of Brachypodium distachyon.</title>
        <authorList>
            <consortium name="The International Brachypodium Initiative"/>
            <person name="Lucas S."/>
            <person name="Harmon-Smith M."/>
            <person name="Lail K."/>
            <person name="Tice H."/>
            <person name="Grimwood J."/>
            <person name="Bruce D."/>
            <person name="Barry K."/>
            <person name="Shu S."/>
            <person name="Lindquist E."/>
            <person name="Wang M."/>
            <person name="Pitluck S."/>
            <person name="Vogel J.P."/>
            <person name="Garvin D.F."/>
            <person name="Mockler T.C."/>
            <person name="Schmutz J."/>
            <person name="Rokhsar D."/>
            <person name="Bevan M.W."/>
        </authorList>
    </citation>
    <scope>NUCLEOTIDE SEQUENCE</scope>
    <source>
        <strain evidence="7">Bd21</strain>
    </source>
</reference>
<dbReference type="KEGG" id="bdi:100841412"/>
<dbReference type="Gramene" id="KQK10204">
    <property type="protein sequence ID" value="KQK10204"/>
    <property type="gene ID" value="BRADI_2g52670v3"/>
</dbReference>
<comment type="similarity">
    <text evidence="1 5">Belongs to the cystatin family. Phytocystatin subfamily.</text>
</comment>
<reference evidence="8" key="3">
    <citation type="submission" date="2018-08" db="UniProtKB">
        <authorList>
            <consortium name="EnsemblPlants"/>
        </authorList>
    </citation>
    <scope>IDENTIFICATION</scope>
    <source>
        <strain evidence="8">cv. Bd21</strain>
    </source>
</reference>
<organism evidence="7">
    <name type="scientific">Brachypodium distachyon</name>
    <name type="common">Purple false brome</name>
    <name type="synonym">Trachynia distachya</name>
    <dbReference type="NCBI Taxonomy" id="15368"/>
    <lineage>
        <taxon>Eukaryota</taxon>
        <taxon>Viridiplantae</taxon>
        <taxon>Streptophyta</taxon>
        <taxon>Embryophyta</taxon>
        <taxon>Tracheophyta</taxon>
        <taxon>Spermatophyta</taxon>
        <taxon>Magnoliopsida</taxon>
        <taxon>Liliopsida</taxon>
        <taxon>Poales</taxon>
        <taxon>Poaceae</taxon>
        <taxon>BOP clade</taxon>
        <taxon>Pooideae</taxon>
        <taxon>Stipodae</taxon>
        <taxon>Brachypodieae</taxon>
        <taxon>Brachypodium</taxon>
    </lineage>
</organism>
<dbReference type="GeneID" id="100841412"/>
<evidence type="ECO:0000256" key="1">
    <source>
        <dbReference type="ARBA" id="ARBA00007233"/>
    </source>
</evidence>
<dbReference type="RefSeq" id="XP_003564419.1">
    <property type="nucleotide sequence ID" value="XM_003564371.3"/>
</dbReference>
<keyword evidence="2 5" id="KW-0646">Protease inhibitor</keyword>
<dbReference type="Gene3D" id="3.10.450.10">
    <property type="match status" value="1"/>
</dbReference>
<dbReference type="InterPro" id="IPR000010">
    <property type="entry name" value="Cystatin_dom"/>
</dbReference>
<dbReference type="OrthoDB" id="1908104at2759"/>
<dbReference type="InterPro" id="IPR027214">
    <property type="entry name" value="Cystatin"/>
</dbReference>
<dbReference type="EMBL" id="CM000881">
    <property type="protein sequence ID" value="KQK10204.1"/>
    <property type="molecule type" value="Genomic_DNA"/>
</dbReference>
<sequence length="136" mass="14940">MWKYRVLGSAAALLLLSLAVSYTQTEKQSAGVMAEDAGPLAGGIHDSPVGRENDLGVLDLARFAVSEHNKQANGLLEFDKVVKVREQTVAGTMYYFTIQVNEGGAKKLYEAKVWEKVWENFKKLEEFKPAESGAST</sequence>
<dbReference type="EnsemblPlants" id="KQK10205">
    <property type="protein sequence ID" value="KQK10205"/>
    <property type="gene ID" value="BRADI_2g52670v3"/>
</dbReference>
<evidence type="ECO:0000313" key="9">
    <source>
        <dbReference type="Proteomes" id="UP000008810"/>
    </source>
</evidence>
<evidence type="ECO:0000256" key="3">
    <source>
        <dbReference type="ARBA" id="ARBA00022704"/>
    </source>
</evidence>
<evidence type="ECO:0000313" key="8">
    <source>
        <dbReference type="EnsemblPlants" id="KQK10204"/>
    </source>
</evidence>
<protein>
    <recommendedName>
        <fullName evidence="5">Cysteine proteinase inhibitor</fullName>
    </recommendedName>
</protein>
<feature type="chain" id="PRO_5013982716" description="Cysteine proteinase inhibitor" evidence="5">
    <location>
        <begin position="26"/>
        <end position="136"/>
    </location>
</feature>
<dbReference type="AlphaFoldDB" id="I1HSK6"/>
<keyword evidence="9" id="KW-1185">Reference proteome</keyword>
<accession>I1HSK6</accession>
<evidence type="ECO:0000313" key="7">
    <source>
        <dbReference type="EMBL" id="KQK10205.1"/>
    </source>
</evidence>
<dbReference type="Pfam" id="PF16845">
    <property type="entry name" value="SQAPI"/>
    <property type="match status" value="1"/>
</dbReference>
<gene>
    <name evidence="8" type="primary">LOC100841412</name>
    <name evidence="7" type="ORF">BRADI_2g52670v3</name>
</gene>